<proteinExistence type="predicted"/>
<dbReference type="Proteomes" id="UP000030649">
    <property type="component" value="Unassembled WGS sequence"/>
</dbReference>
<organism evidence="1 2">
    <name type="scientific">Haloquadratum walsbyi J07HQW1</name>
    <dbReference type="NCBI Taxonomy" id="1238424"/>
    <lineage>
        <taxon>Archaea</taxon>
        <taxon>Methanobacteriati</taxon>
        <taxon>Methanobacteriota</taxon>
        <taxon>Stenosarchaea group</taxon>
        <taxon>Halobacteria</taxon>
        <taxon>Halobacteriales</taxon>
        <taxon>Haloferacaceae</taxon>
        <taxon>Haloquadratum</taxon>
    </lineage>
</organism>
<sequence length="112" mass="12882">MTIVVMDAPAFVAPLRRVLCIHRLHRHASLFWVVFNELLEFAEWLLWVPVSVREAISNLIKRLEDDAVAVTLVLKCFLDDSVFDRVKDMLDVLVFSNTHFLKRGCADCVPQS</sequence>
<reference evidence="1 2" key="1">
    <citation type="journal article" date="2013" name="PLoS ONE">
        <title>Assembly-driven community genomics of a hypersaline microbial ecosystem.</title>
        <authorList>
            <person name="Podell S."/>
            <person name="Ugalde J.A."/>
            <person name="Narasingarao P."/>
            <person name="Banfield J.F."/>
            <person name="Heidelberg K.B."/>
            <person name="Allen E.E."/>
        </authorList>
    </citation>
    <scope>NUCLEOTIDE SEQUENCE [LARGE SCALE GENOMIC DNA]</scope>
    <source>
        <strain evidence="2">J07HQW1</strain>
    </source>
</reference>
<dbReference type="HOGENOM" id="CLU_2243770_0_0_2"/>
<protein>
    <submittedName>
        <fullName evidence="1">Uncharacterized protein</fullName>
    </submittedName>
</protein>
<dbReference type="AlphaFoldDB" id="U1MLY0"/>
<evidence type="ECO:0000313" key="2">
    <source>
        <dbReference type="Proteomes" id="UP000030649"/>
    </source>
</evidence>
<accession>U1MLY0</accession>
<evidence type="ECO:0000313" key="1">
    <source>
        <dbReference type="EMBL" id="ERG90729.1"/>
    </source>
</evidence>
<gene>
    <name evidence="1" type="ORF">J07HQW1_00756</name>
</gene>
<dbReference type="EMBL" id="KE356560">
    <property type="protein sequence ID" value="ERG90729.1"/>
    <property type="molecule type" value="Genomic_DNA"/>
</dbReference>
<name>U1MLY0_9EURY</name>